<organism evidence="2 3">
    <name type="scientific">Mycolicibacterium cyprinidarum</name>
    <dbReference type="NCBI Taxonomy" id="2860311"/>
    <lineage>
        <taxon>Bacteria</taxon>
        <taxon>Bacillati</taxon>
        <taxon>Actinomycetota</taxon>
        <taxon>Actinomycetes</taxon>
        <taxon>Mycobacteriales</taxon>
        <taxon>Mycobacteriaceae</taxon>
        <taxon>Mycolicibacterium</taxon>
    </lineage>
</organism>
<dbReference type="EMBL" id="BPRH01000390">
    <property type="protein sequence ID" value="GJF09353.1"/>
    <property type="molecule type" value="Genomic_DNA"/>
</dbReference>
<evidence type="ECO:0000256" key="1">
    <source>
        <dbReference type="SAM" id="MobiDB-lite"/>
    </source>
</evidence>
<comment type="caution">
    <text evidence="2">The sequence shown here is derived from an EMBL/GenBank/DDBJ whole genome shotgun (WGS) entry which is preliminary data.</text>
</comment>
<sequence>MRPASAGPLLPGEHDSLCHIDHPVIAPNGRQATPLLLTGKDEGRRLTIPCARNQPRLAVRFPCRDHVEAAECLEQLTSPGPKRPGRSPYFTERADRKQSAAGKPLENGLVQAAITKPVADQQICRCSCRQSVVEIDDLEAATGSHATVFSERTGLRHRHRRYVTSPDSQAALGEPYRGTTPTARQINRAARGGKYLDKRLKKRGESDIAVRYRFAVGVAPIPARAVIVGHDPRLGLAAGVVTQTT</sequence>
<keyword evidence="3" id="KW-1185">Reference proteome</keyword>
<name>A0ABQ4V4S8_9MYCO</name>
<evidence type="ECO:0000313" key="3">
    <source>
        <dbReference type="Proteomes" id="UP001060504"/>
    </source>
</evidence>
<gene>
    <name evidence="2" type="ORF">NGTWS1702_03450</name>
</gene>
<reference evidence="2 3" key="1">
    <citation type="submission" date="2021-08" db="EMBL/GenBank/DDBJ databases">
        <title>Draft genome sequence of Mycolicibacterium sp. NGTWS1702 strain.</title>
        <authorList>
            <person name="Matsumoto M."/>
            <person name="Tang B.C.C."/>
            <person name="Machida Y."/>
            <person name="Matoyama H."/>
            <person name="Kishihara T."/>
            <person name="Sato S."/>
            <person name="Kondo I."/>
            <person name="Sano M."/>
            <person name="Kato G."/>
        </authorList>
    </citation>
    <scope>NUCLEOTIDE SEQUENCE [LARGE SCALE GENOMIC DNA]</scope>
    <source>
        <strain evidence="2 3">NGTWSNA01</strain>
    </source>
</reference>
<feature type="region of interest" description="Disordered" evidence="1">
    <location>
        <begin position="76"/>
        <end position="103"/>
    </location>
</feature>
<accession>A0ABQ4V4S8</accession>
<dbReference type="Proteomes" id="UP001060504">
    <property type="component" value="Unassembled WGS sequence"/>
</dbReference>
<evidence type="ECO:0000313" key="2">
    <source>
        <dbReference type="EMBL" id="GJF09353.1"/>
    </source>
</evidence>
<proteinExistence type="predicted"/>
<protein>
    <submittedName>
        <fullName evidence="2">Uncharacterized protein</fullName>
    </submittedName>
</protein>